<keyword evidence="3" id="KW-0804">Transcription</keyword>
<evidence type="ECO:0000313" key="6">
    <source>
        <dbReference type="EMBL" id="MDG0861115.1"/>
    </source>
</evidence>
<dbReference type="Proteomes" id="UP001152766">
    <property type="component" value="Unassembled WGS sequence"/>
</dbReference>
<evidence type="ECO:0000313" key="7">
    <source>
        <dbReference type="Proteomes" id="UP001152766"/>
    </source>
</evidence>
<evidence type="ECO:0000256" key="2">
    <source>
        <dbReference type="ARBA" id="ARBA00023125"/>
    </source>
</evidence>
<dbReference type="Gene3D" id="1.10.10.60">
    <property type="entry name" value="Homeodomain-like"/>
    <property type="match status" value="1"/>
</dbReference>
<dbReference type="SUPFAM" id="SSF48498">
    <property type="entry name" value="Tetracyclin repressor-like, C-terminal domain"/>
    <property type="match status" value="1"/>
</dbReference>
<dbReference type="PANTHER" id="PTHR30055:SF223">
    <property type="entry name" value="HTH-TYPE TRANSCRIPTIONAL REGULATOR UIDR"/>
    <property type="match status" value="1"/>
</dbReference>
<feature type="domain" description="HTH tetR-type" evidence="5">
    <location>
        <begin position="34"/>
        <end position="94"/>
    </location>
</feature>
<keyword evidence="2 4" id="KW-0238">DNA-binding</keyword>
<reference evidence="6" key="1">
    <citation type="submission" date="2019-02" db="EMBL/GenBank/DDBJ databases">
        <title>Draft genome of the type strain Pelomonas aquatica CCUG 52575T.</title>
        <authorList>
            <person name="Gomila M."/>
            <person name="Lalucat J."/>
        </authorList>
    </citation>
    <scope>NUCLEOTIDE SEQUENCE</scope>
    <source>
        <strain evidence="6">CCUG 52575</strain>
    </source>
</reference>
<evidence type="ECO:0000256" key="3">
    <source>
        <dbReference type="ARBA" id="ARBA00023163"/>
    </source>
</evidence>
<dbReference type="PANTHER" id="PTHR30055">
    <property type="entry name" value="HTH-TYPE TRANSCRIPTIONAL REGULATOR RUTR"/>
    <property type="match status" value="1"/>
</dbReference>
<sequence>MVLRLAGVAGYITDPPVINSAALSTATPRQRRKDARPQELLAAALDLFVEKGFAATRSEEVAARAGVAKGTLYRYYPSKEELFKAVVRENLGVHIAESAALAAQYEGSIAELLAQMMQAWWGKVGEGNAGGINKIMLVEARNFPELAQFYVDEVIAPSKALLGGLVERGIRAGEFRDVAVEATVHMLIAPMLHLMLHEHSFGDYDACAPSMGAAEMLDAQMSLLLHGLLARPG</sequence>
<dbReference type="Gene3D" id="1.10.357.10">
    <property type="entry name" value="Tetracycline Repressor, domain 2"/>
    <property type="match status" value="1"/>
</dbReference>
<accession>A0A9X4LHU8</accession>
<name>A0A9X4LHU8_9BURK</name>
<dbReference type="InterPro" id="IPR050109">
    <property type="entry name" value="HTH-type_TetR-like_transc_reg"/>
</dbReference>
<dbReference type="InterPro" id="IPR036271">
    <property type="entry name" value="Tet_transcr_reg_TetR-rel_C_sf"/>
</dbReference>
<gene>
    <name evidence="6" type="ORF">EXJ73_01330</name>
</gene>
<dbReference type="InterPro" id="IPR009057">
    <property type="entry name" value="Homeodomain-like_sf"/>
</dbReference>
<dbReference type="PROSITE" id="PS50977">
    <property type="entry name" value="HTH_TETR_2"/>
    <property type="match status" value="1"/>
</dbReference>
<dbReference type="EMBL" id="SGUG01000002">
    <property type="protein sequence ID" value="MDG0861115.1"/>
    <property type="molecule type" value="Genomic_DNA"/>
</dbReference>
<dbReference type="PRINTS" id="PR00455">
    <property type="entry name" value="HTHTETR"/>
</dbReference>
<evidence type="ECO:0000256" key="4">
    <source>
        <dbReference type="PROSITE-ProRule" id="PRU00335"/>
    </source>
</evidence>
<dbReference type="Pfam" id="PF00440">
    <property type="entry name" value="TetR_N"/>
    <property type="match status" value="1"/>
</dbReference>
<dbReference type="GO" id="GO:0000976">
    <property type="term" value="F:transcription cis-regulatory region binding"/>
    <property type="evidence" value="ECO:0007669"/>
    <property type="project" value="TreeGrafter"/>
</dbReference>
<dbReference type="InterPro" id="IPR011075">
    <property type="entry name" value="TetR_C"/>
</dbReference>
<comment type="caution">
    <text evidence="6">The sequence shown here is derived from an EMBL/GenBank/DDBJ whole genome shotgun (WGS) entry which is preliminary data.</text>
</comment>
<dbReference type="FunFam" id="1.10.10.60:FF:000141">
    <property type="entry name" value="TetR family transcriptional regulator"/>
    <property type="match status" value="1"/>
</dbReference>
<dbReference type="AlphaFoldDB" id="A0A9X4LHU8"/>
<dbReference type="InterPro" id="IPR001647">
    <property type="entry name" value="HTH_TetR"/>
</dbReference>
<feature type="DNA-binding region" description="H-T-H motif" evidence="4">
    <location>
        <begin position="57"/>
        <end position="76"/>
    </location>
</feature>
<dbReference type="GO" id="GO:0003700">
    <property type="term" value="F:DNA-binding transcription factor activity"/>
    <property type="evidence" value="ECO:0007669"/>
    <property type="project" value="TreeGrafter"/>
</dbReference>
<organism evidence="6 7">
    <name type="scientific">Pelomonas aquatica</name>
    <dbReference type="NCBI Taxonomy" id="431058"/>
    <lineage>
        <taxon>Bacteria</taxon>
        <taxon>Pseudomonadati</taxon>
        <taxon>Pseudomonadota</taxon>
        <taxon>Betaproteobacteria</taxon>
        <taxon>Burkholderiales</taxon>
        <taxon>Sphaerotilaceae</taxon>
        <taxon>Roseateles</taxon>
    </lineage>
</organism>
<dbReference type="Pfam" id="PF16859">
    <property type="entry name" value="TetR_C_11"/>
    <property type="match status" value="1"/>
</dbReference>
<keyword evidence="7" id="KW-1185">Reference proteome</keyword>
<evidence type="ECO:0000259" key="5">
    <source>
        <dbReference type="PROSITE" id="PS50977"/>
    </source>
</evidence>
<evidence type="ECO:0000256" key="1">
    <source>
        <dbReference type="ARBA" id="ARBA00023015"/>
    </source>
</evidence>
<dbReference type="SUPFAM" id="SSF46689">
    <property type="entry name" value="Homeodomain-like"/>
    <property type="match status" value="1"/>
</dbReference>
<proteinExistence type="predicted"/>
<keyword evidence="1" id="KW-0805">Transcription regulation</keyword>
<protein>
    <submittedName>
        <fullName evidence="6">TetR/AcrR family transcriptional regulator</fullName>
    </submittedName>
</protein>